<protein>
    <submittedName>
        <fullName evidence="3">Uncharacterized protein</fullName>
    </submittedName>
</protein>
<feature type="region of interest" description="Disordered" evidence="1">
    <location>
        <begin position="30"/>
        <end position="144"/>
    </location>
</feature>
<proteinExistence type="predicted"/>
<keyword evidence="2" id="KW-0732">Signal</keyword>
<organism evidence="3 4">
    <name type="scientific">Marasmius tenuissimus</name>
    <dbReference type="NCBI Taxonomy" id="585030"/>
    <lineage>
        <taxon>Eukaryota</taxon>
        <taxon>Fungi</taxon>
        <taxon>Dikarya</taxon>
        <taxon>Basidiomycota</taxon>
        <taxon>Agaricomycotina</taxon>
        <taxon>Agaricomycetes</taxon>
        <taxon>Agaricomycetidae</taxon>
        <taxon>Agaricales</taxon>
        <taxon>Marasmiineae</taxon>
        <taxon>Marasmiaceae</taxon>
        <taxon>Marasmius</taxon>
    </lineage>
</organism>
<comment type="caution">
    <text evidence="3">The sequence shown here is derived from an EMBL/GenBank/DDBJ whole genome shotgun (WGS) entry which is preliminary data.</text>
</comment>
<keyword evidence="4" id="KW-1185">Reference proteome</keyword>
<feature type="chain" id="PRO_5046381562" evidence="2">
    <location>
        <begin position="26"/>
        <end position="423"/>
    </location>
</feature>
<dbReference type="EMBL" id="JBBXMP010000218">
    <property type="protein sequence ID" value="KAL0059567.1"/>
    <property type="molecule type" value="Genomic_DNA"/>
</dbReference>
<evidence type="ECO:0000313" key="4">
    <source>
        <dbReference type="Proteomes" id="UP001437256"/>
    </source>
</evidence>
<feature type="compositionally biased region" description="Basic residues" evidence="1">
    <location>
        <begin position="69"/>
        <end position="99"/>
    </location>
</feature>
<evidence type="ECO:0000313" key="3">
    <source>
        <dbReference type="EMBL" id="KAL0059567.1"/>
    </source>
</evidence>
<dbReference type="Proteomes" id="UP001437256">
    <property type="component" value="Unassembled WGS sequence"/>
</dbReference>
<sequence length="423" mass="45489">MQPITLLGRLSLLLVLIACVCSVLAQSEDSHAGRLTVRATKPKTKAKAPVASKAKAKPKAKPKPQANKTKAKAPAKPKTPAKAKIPAKPKTPTKPKSPAKAKSTTTKVKSKTTAPTKATPTGKFAPAPKNGTAKACPLPTKKPKRDIFSMTDEEREFYYGMKRETHRAVGIRGRSIQKRTNVCGLLELRDQDEAEKGCRAALPISFVVNGGNLVEEQSQTQPDSTACACLPLDHIIELQLVADVMKNTGACDAALAMLEAGGFKAGVGPVSLADKMDQLIKTHIVPTVNGKDNVVFLDKNVNQAKNTYVQQFKGKPTAGLPRRGSQLNNSPSAALLKSYLTNKVVVDMTKRSSDALDKKIQAFLNAAQVDALKKLDENSDKRCTGTQQDGDKEKTKKIIAADRNRKDPAFPTVTELWGKISAL</sequence>
<evidence type="ECO:0000256" key="2">
    <source>
        <dbReference type="SAM" id="SignalP"/>
    </source>
</evidence>
<accession>A0ABR2ZD23</accession>
<reference evidence="3 4" key="1">
    <citation type="submission" date="2024-05" db="EMBL/GenBank/DDBJ databases">
        <title>A draft genome resource for the thread blight pathogen Marasmius tenuissimus strain MS-2.</title>
        <authorList>
            <person name="Yulfo-Soto G.E."/>
            <person name="Baruah I.K."/>
            <person name="Amoako-Attah I."/>
            <person name="Bukari Y."/>
            <person name="Meinhardt L.W."/>
            <person name="Bailey B.A."/>
            <person name="Cohen S.P."/>
        </authorList>
    </citation>
    <scope>NUCLEOTIDE SEQUENCE [LARGE SCALE GENOMIC DNA]</scope>
    <source>
        <strain evidence="3 4">MS-2</strain>
    </source>
</reference>
<feature type="signal peptide" evidence="2">
    <location>
        <begin position="1"/>
        <end position="25"/>
    </location>
</feature>
<name>A0ABR2ZD23_9AGAR</name>
<gene>
    <name evidence="3" type="ORF">AAF712_013681</name>
</gene>
<evidence type="ECO:0000256" key="1">
    <source>
        <dbReference type="SAM" id="MobiDB-lite"/>
    </source>
</evidence>
<feature type="compositionally biased region" description="Low complexity" evidence="1">
    <location>
        <begin position="100"/>
        <end position="129"/>
    </location>
</feature>